<organism evidence="1 2">
    <name type="scientific">Microbotryum silenes-dioicae</name>
    <dbReference type="NCBI Taxonomy" id="796604"/>
    <lineage>
        <taxon>Eukaryota</taxon>
        <taxon>Fungi</taxon>
        <taxon>Dikarya</taxon>
        <taxon>Basidiomycota</taxon>
        <taxon>Pucciniomycotina</taxon>
        <taxon>Microbotryomycetes</taxon>
        <taxon>Microbotryales</taxon>
        <taxon>Microbotryaceae</taxon>
        <taxon>Microbotryum</taxon>
    </lineage>
</organism>
<dbReference type="Proteomes" id="UP000249464">
    <property type="component" value="Unassembled WGS sequence"/>
</dbReference>
<name>A0A2X0NUY9_9BASI</name>
<dbReference type="AlphaFoldDB" id="A0A2X0NUY9"/>
<dbReference type="EMBL" id="FQNC01000028">
    <property type="protein sequence ID" value="SGY27780.1"/>
    <property type="molecule type" value="Genomic_DNA"/>
</dbReference>
<keyword evidence="2" id="KW-1185">Reference proteome</keyword>
<proteinExistence type="predicted"/>
<gene>
    <name evidence="1" type="primary">BQ5605_C120g13290</name>
    <name evidence="1" type="ORF">BQ5605_C120G13290</name>
</gene>
<evidence type="ECO:0000313" key="1">
    <source>
        <dbReference type="EMBL" id="SGY27780.1"/>
    </source>
</evidence>
<evidence type="ECO:0000313" key="2">
    <source>
        <dbReference type="Proteomes" id="UP000249464"/>
    </source>
</evidence>
<reference evidence="1 2" key="1">
    <citation type="submission" date="2016-11" db="EMBL/GenBank/DDBJ databases">
        <authorList>
            <person name="Jaros S."/>
            <person name="Januszkiewicz K."/>
            <person name="Wedrychowicz H."/>
        </authorList>
    </citation>
    <scope>NUCLEOTIDE SEQUENCE [LARGE SCALE GENOMIC DNA]</scope>
</reference>
<accession>A0A2X0NUY9</accession>
<protein>
    <submittedName>
        <fullName evidence="1">BQ5605_C120g13290 protein</fullName>
    </submittedName>
</protein>
<sequence>MLPPRQLPTLLLAVPQHHLELPTGSSPLAPSNHPSNIPWNAAVLKVAALIRCNWLMSLVNCCWVEPRLLARPRELGRSRPVGDPKGPWGGRRSSRLGTSRFWWVRCRRKYLADQDRPVMAVSTLVPPIDRRQRAVVEIAAEESKVGALRPVENSKGGDQDSSVECRVGAQNLGVDQGRVGGDQSQTVFADEGLALVLVLDTLPEFRFDEVFL</sequence>